<organism evidence="1 2">
    <name type="scientific">Apiotrichum porosum</name>
    <dbReference type="NCBI Taxonomy" id="105984"/>
    <lineage>
        <taxon>Eukaryota</taxon>
        <taxon>Fungi</taxon>
        <taxon>Dikarya</taxon>
        <taxon>Basidiomycota</taxon>
        <taxon>Agaricomycotina</taxon>
        <taxon>Tremellomycetes</taxon>
        <taxon>Trichosporonales</taxon>
        <taxon>Trichosporonaceae</taxon>
        <taxon>Apiotrichum</taxon>
    </lineage>
</organism>
<dbReference type="RefSeq" id="XP_028477258.1">
    <property type="nucleotide sequence ID" value="XM_028622366.1"/>
</dbReference>
<evidence type="ECO:0008006" key="3">
    <source>
        <dbReference type="Google" id="ProtNLM"/>
    </source>
</evidence>
<dbReference type="SUPFAM" id="SSF81383">
    <property type="entry name" value="F-box domain"/>
    <property type="match status" value="1"/>
</dbReference>
<dbReference type="Proteomes" id="UP000279236">
    <property type="component" value="Unassembled WGS sequence"/>
</dbReference>
<keyword evidence="2" id="KW-1185">Reference proteome</keyword>
<dbReference type="AlphaFoldDB" id="A0A427XWM8"/>
<comment type="caution">
    <text evidence="1">The sequence shown here is derived from an EMBL/GenBank/DDBJ whole genome shotgun (WGS) entry which is preliminary data.</text>
</comment>
<accession>A0A427XWM8</accession>
<gene>
    <name evidence="1" type="ORF">EHS24_006982</name>
</gene>
<proteinExistence type="predicted"/>
<evidence type="ECO:0000313" key="2">
    <source>
        <dbReference type="Proteomes" id="UP000279236"/>
    </source>
</evidence>
<dbReference type="EMBL" id="RSCE01000004">
    <property type="protein sequence ID" value="RSH83306.1"/>
    <property type="molecule type" value="Genomic_DNA"/>
</dbReference>
<protein>
    <recommendedName>
        <fullName evidence="3">F-box domain-containing protein</fullName>
    </recommendedName>
</protein>
<sequence>MVSSLAPTAAKLHQLQTKVPTTQAPLVRLPSELQSLIFQYTPRSGLVTCLRVNSAFYHFALPLLFTHVHVPELHGRGPALTMVRDADAEGPFGSQTMKRPLMRKTWLKKVEFIDLDPHRKGKCPSVLRGYDNLKVLRMNFGKNTRFTDLHHPLRYGVNSVKPCANLLYMRPETMIVRGIHVRAHSNLKWVLPVSILERTKRQIFVITYPAGRPSIGWNHLVSHFGPVVEDITIIFFPIARPTVTVEAILEDVHNDNAKGLLDTCAPSKSYIHMMRLIVYQAFNKATLRRLTFVNANPFHLETPDEETWSVGVGVDDVLLKALVTEARRPGFGRKARTEKEVSDMIRTIGRWEYLDSEECKMVFDPNEVDSWFACAPSA</sequence>
<name>A0A427XWM8_9TREE</name>
<evidence type="ECO:0000313" key="1">
    <source>
        <dbReference type="EMBL" id="RSH83306.1"/>
    </source>
</evidence>
<dbReference type="InterPro" id="IPR036047">
    <property type="entry name" value="F-box-like_dom_sf"/>
</dbReference>
<dbReference type="GeneID" id="39591525"/>
<reference evidence="1 2" key="1">
    <citation type="submission" date="2018-11" db="EMBL/GenBank/DDBJ databases">
        <title>Genome sequence of Apiotrichum porosum DSM 27194.</title>
        <authorList>
            <person name="Aliyu H."/>
            <person name="Gorte O."/>
            <person name="Ochsenreither K."/>
        </authorList>
    </citation>
    <scope>NUCLEOTIDE SEQUENCE [LARGE SCALE GENOMIC DNA]</scope>
    <source>
        <strain evidence="1 2">DSM 27194</strain>
    </source>
</reference>